<evidence type="ECO:0000256" key="5">
    <source>
        <dbReference type="ARBA" id="ARBA00022679"/>
    </source>
</evidence>
<name>A0AA38FP05_TAXCH</name>
<evidence type="ECO:0000313" key="15">
    <source>
        <dbReference type="Proteomes" id="UP000824469"/>
    </source>
</evidence>
<comment type="catalytic activity">
    <reaction evidence="9">
        <text>L-threonyl-[protein] + ATP = O-phospho-L-threonyl-[protein] + ADP + H(+)</text>
        <dbReference type="Rhea" id="RHEA:46608"/>
        <dbReference type="Rhea" id="RHEA-COMP:11060"/>
        <dbReference type="Rhea" id="RHEA-COMP:11605"/>
        <dbReference type="ChEBI" id="CHEBI:15378"/>
        <dbReference type="ChEBI" id="CHEBI:30013"/>
        <dbReference type="ChEBI" id="CHEBI:30616"/>
        <dbReference type="ChEBI" id="CHEBI:61977"/>
        <dbReference type="ChEBI" id="CHEBI:456216"/>
        <dbReference type="EC" id="2.7.11.1"/>
    </reaction>
</comment>
<keyword evidence="5" id="KW-0808">Transferase</keyword>
<reference evidence="14 15" key="1">
    <citation type="journal article" date="2021" name="Nat. Plants">
        <title>The Taxus genome provides insights into paclitaxel biosynthesis.</title>
        <authorList>
            <person name="Xiong X."/>
            <person name="Gou J."/>
            <person name="Liao Q."/>
            <person name="Li Y."/>
            <person name="Zhou Q."/>
            <person name="Bi G."/>
            <person name="Li C."/>
            <person name="Du R."/>
            <person name="Wang X."/>
            <person name="Sun T."/>
            <person name="Guo L."/>
            <person name="Liang H."/>
            <person name="Lu P."/>
            <person name="Wu Y."/>
            <person name="Zhang Z."/>
            <person name="Ro D.K."/>
            <person name="Shang Y."/>
            <person name="Huang S."/>
            <person name="Yan J."/>
        </authorList>
    </citation>
    <scope>NUCLEOTIDE SEQUENCE [LARGE SCALE GENOMIC DNA]</scope>
    <source>
        <strain evidence="14">Ta-2019</strain>
    </source>
</reference>
<keyword evidence="3" id="KW-0597">Phosphoprotein</keyword>
<evidence type="ECO:0000256" key="8">
    <source>
        <dbReference type="ARBA" id="ARBA00022840"/>
    </source>
</evidence>
<keyword evidence="7" id="KW-0418">Kinase</keyword>
<dbReference type="AlphaFoldDB" id="A0AA38FP05"/>
<dbReference type="EC" id="2.7.11.1" evidence="1"/>
<keyword evidence="15" id="KW-1185">Reference proteome</keyword>
<dbReference type="GO" id="GO:0004674">
    <property type="term" value="F:protein serine/threonine kinase activity"/>
    <property type="evidence" value="ECO:0007669"/>
    <property type="project" value="UniProtKB-KW"/>
</dbReference>
<dbReference type="CDD" id="cd14008">
    <property type="entry name" value="STKc_LKB1_CaMKK"/>
    <property type="match status" value="1"/>
</dbReference>
<keyword evidence="8" id="KW-0067">ATP-binding</keyword>
<proteinExistence type="predicted"/>
<evidence type="ECO:0000256" key="6">
    <source>
        <dbReference type="ARBA" id="ARBA00022741"/>
    </source>
</evidence>
<dbReference type="GO" id="GO:0035556">
    <property type="term" value="P:intracellular signal transduction"/>
    <property type="evidence" value="ECO:0007669"/>
    <property type="project" value="TreeGrafter"/>
</dbReference>
<evidence type="ECO:0000256" key="3">
    <source>
        <dbReference type="ARBA" id="ARBA00022553"/>
    </source>
</evidence>
<dbReference type="GO" id="GO:0009615">
    <property type="term" value="P:response to virus"/>
    <property type="evidence" value="ECO:0007669"/>
    <property type="project" value="UniProtKB-ARBA"/>
</dbReference>
<dbReference type="PANTHER" id="PTHR24346:SF39">
    <property type="entry name" value="SERINE_THREONINE-PROTEIN KINASE GRIK1-RELATED"/>
    <property type="match status" value="1"/>
</dbReference>
<dbReference type="PROSITE" id="PS50011">
    <property type="entry name" value="PROTEIN_KINASE_DOM"/>
    <property type="match status" value="1"/>
</dbReference>
<comment type="function">
    <text evidence="11">Activates SnRK1.1/KIN10 and SnRK1.2/KIN11 by phosphorylation of their activation-loop 'Thr-198' and 'Thr-176', respectively. Required for the regulation by SnRK1 kinases of the transcription of a large set of genes, the modification the activity of metabolic enzymes, and the control of various nutrient-responsive cellular developmental processes.</text>
</comment>
<dbReference type="Proteomes" id="UP000824469">
    <property type="component" value="Unassembled WGS sequence"/>
</dbReference>
<dbReference type="SMART" id="SM00220">
    <property type="entry name" value="S_TKc"/>
    <property type="match status" value="1"/>
</dbReference>
<keyword evidence="4" id="KW-0945">Host-virus interaction</keyword>
<evidence type="ECO:0000256" key="10">
    <source>
        <dbReference type="ARBA" id="ARBA00048679"/>
    </source>
</evidence>
<dbReference type="GO" id="GO:0005737">
    <property type="term" value="C:cytoplasm"/>
    <property type="evidence" value="ECO:0007669"/>
    <property type="project" value="TreeGrafter"/>
</dbReference>
<comment type="caution">
    <text evidence="14">The sequence shown here is derived from an EMBL/GenBank/DDBJ whole genome shotgun (WGS) entry which is preliminary data.</text>
</comment>
<dbReference type="FunFam" id="1.10.510.10:FF:000747">
    <property type="entry name" value="Serine/threonine-protein kinase GRIK2"/>
    <property type="match status" value="1"/>
</dbReference>
<evidence type="ECO:0000256" key="7">
    <source>
        <dbReference type="ARBA" id="ARBA00022777"/>
    </source>
</evidence>
<dbReference type="InterPro" id="IPR008271">
    <property type="entry name" value="Ser/Thr_kinase_AS"/>
</dbReference>
<dbReference type="InterPro" id="IPR000719">
    <property type="entry name" value="Prot_kinase_dom"/>
</dbReference>
<comment type="catalytic activity">
    <reaction evidence="10">
        <text>L-seryl-[protein] + ATP = O-phospho-L-seryl-[protein] + ADP + H(+)</text>
        <dbReference type="Rhea" id="RHEA:17989"/>
        <dbReference type="Rhea" id="RHEA-COMP:9863"/>
        <dbReference type="Rhea" id="RHEA-COMP:11604"/>
        <dbReference type="ChEBI" id="CHEBI:15378"/>
        <dbReference type="ChEBI" id="CHEBI:29999"/>
        <dbReference type="ChEBI" id="CHEBI:30616"/>
        <dbReference type="ChEBI" id="CHEBI:83421"/>
        <dbReference type="ChEBI" id="CHEBI:456216"/>
        <dbReference type="EC" id="2.7.11.1"/>
    </reaction>
</comment>
<organism evidence="14 15">
    <name type="scientific">Taxus chinensis</name>
    <name type="common">Chinese yew</name>
    <name type="synonym">Taxus wallichiana var. chinensis</name>
    <dbReference type="NCBI Taxonomy" id="29808"/>
    <lineage>
        <taxon>Eukaryota</taxon>
        <taxon>Viridiplantae</taxon>
        <taxon>Streptophyta</taxon>
        <taxon>Embryophyta</taxon>
        <taxon>Tracheophyta</taxon>
        <taxon>Spermatophyta</taxon>
        <taxon>Pinopsida</taxon>
        <taxon>Pinidae</taxon>
        <taxon>Conifers II</taxon>
        <taxon>Cupressales</taxon>
        <taxon>Taxaceae</taxon>
        <taxon>Taxus</taxon>
    </lineage>
</organism>
<evidence type="ECO:0000256" key="4">
    <source>
        <dbReference type="ARBA" id="ARBA00022581"/>
    </source>
</evidence>
<evidence type="ECO:0000313" key="14">
    <source>
        <dbReference type="EMBL" id="KAH9307810.1"/>
    </source>
</evidence>
<sequence length="362" mass="40900">MGWLSRCLRWCCGCLGFRKDGSKAEVGPFFFGKKHLSQQHLLKCVPGEAYKGLQEDVYGYSVVADLNGAAYHTRKFPVKETHVIVKSEDSNGNKMINEYVRECRIGTGSYGKVVLHRNTKDGKLYALKVLHKYRLSKVRVAPTETALTDVLREVEIMKKVEHPNIVNLIEVIDDPNTDQLCMVLEYVEGRWIFQGSGPAGGIGEDIARRYFRDILQGLIYLHSCNIVHGDIKPENLLVTSDGRVKICDFSVSRMFKGNNDELRRSPGTPVFTAPECCLGVTYHGKTADVWALGVTLYLMVLGHYPFIGHTLQDIYDKIVRDPLFLPENMNPELTNLLEGLLCKDPNQRMNLDAAARHQWVVK</sequence>
<dbReference type="Pfam" id="PF00069">
    <property type="entry name" value="Pkinase"/>
    <property type="match status" value="1"/>
</dbReference>
<evidence type="ECO:0000256" key="2">
    <source>
        <dbReference type="ARBA" id="ARBA00022527"/>
    </source>
</evidence>
<dbReference type="FunFam" id="3.30.200.20:FF:000206">
    <property type="entry name" value="Serine/threonine-protein kinase Ssp1"/>
    <property type="match status" value="1"/>
</dbReference>
<dbReference type="PANTHER" id="PTHR24346">
    <property type="entry name" value="MAP/MICROTUBULE AFFINITY-REGULATING KINASE"/>
    <property type="match status" value="1"/>
</dbReference>
<dbReference type="EMBL" id="JAHRHJ020000007">
    <property type="protein sequence ID" value="KAH9307810.1"/>
    <property type="molecule type" value="Genomic_DNA"/>
</dbReference>
<dbReference type="Gene3D" id="1.10.510.10">
    <property type="entry name" value="Transferase(Phosphotransferase) domain 1"/>
    <property type="match status" value="1"/>
</dbReference>
<dbReference type="PROSITE" id="PS00108">
    <property type="entry name" value="PROTEIN_KINASE_ST"/>
    <property type="match status" value="1"/>
</dbReference>
<dbReference type="SUPFAM" id="SSF56112">
    <property type="entry name" value="Protein kinase-like (PK-like)"/>
    <property type="match status" value="1"/>
</dbReference>
<dbReference type="GO" id="GO:0005524">
    <property type="term" value="F:ATP binding"/>
    <property type="evidence" value="ECO:0007669"/>
    <property type="project" value="UniProtKB-KW"/>
</dbReference>
<evidence type="ECO:0000259" key="13">
    <source>
        <dbReference type="PROSITE" id="PS50011"/>
    </source>
</evidence>
<evidence type="ECO:0000256" key="12">
    <source>
        <dbReference type="ARBA" id="ARBA00066296"/>
    </source>
</evidence>
<feature type="non-terminal residue" evidence="14">
    <location>
        <position position="362"/>
    </location>
</feature>
<dbReference type="InterPro" id="IPR011009">
    <property type="entry name" value="Kinase-like_dom_sf"/>
</dbReference>
<evidence type="ECO:0000256" key="9">
    <source>
        <dbReference type="ARBA" id="ARBA00047899"/>
    </source>
</evidence>
<accession>A0AA38FP05</accession>
<protein>
    <recommendedName>
        <fullName evidence="1">non-specific serine/threonine protein kinase</fullName>
        <ecNumber evidence="1">2.7.11.1</ecNumber>
    </recommendedName>
</protein>
<comment type="subunit">
    <text evidence="12">Associates with the SNF1-related protein kinase (SnRK) complex. Interacts with AL1, a geminivirus (TGMV) protein essential for viral replication.</text>
</comment>
<evidence type="ECO:0000256" key="11">
    <source>
        <dbReference type="ARBA" id="ARBA00054601"/>
    </source>
</evidence>
<keyword evidence="2" id="KW-0723">Serine/threonine-protein kinase</keyword>
<keyword evidence="6" id="KW-0547">Nucleotide-binding</keyword>
<dbReference type="OMA" id="KHLIERM"/>
<gene>
    <name evidence="14" type="ORF">KI387_035721</name>
</gene>
<feature type="domain" description="Protein kinase" evidence="13">
    <location>
        <begin position="99"/>
        <end position="360"/>
    </location>
</feature>
<evidence type="ECO:0000256" key="1">
    <source>
        <dbReference type="ARBA" id="ARBA00012513"/>
    </source>
</evidence>